<comment type="caution">
    <text evidence="5">The sequence shown here is derived from an EMBL/GenBank/DDBJ whole genome shotgun (WGS) entry which is preliminary data.</text>
</comment>
<gene>
    <name evidence="5" type="ORF">D0X99_09725</name>
</gene>
<evidence type="ECO:0000256" key="4">
    <source>
        <dbReference type="SAM" id="SignalP"/>
    </source>
</evidence>
<keyword evidence="1" id="KW-0677">Repeat</keyword>
<evidence type="ECO:0000256" key="2">
    <source>
        <dbReference type="ARBA" id="ARBA00022803"/>
    </source>
</evidence>
<evidence type="ECO:0000256" key="1">
    <source>
        <dbReference type="ARBA" id="ARBA00022737"/>
    </source>
</evidence>
<reference evidence="5 6" key="1">
    <citation type="submission" date="2018-09" db="EMBL/GenBank/DDBJ databases">
        <authorList>
            <person name="Wang X."/>
            <person name="Du Z."/>
        </authorList>
    </citation>
    <scope>NUCLEOTIDE SEQUENCE [LARGE SCALE GENOMIC DNA]</scope>
    <source>
        <strain evidence="5 6">N3</strain>
    </source>
</reference>
<accession>A0A418PS65</accession>
<dbReference type="RefSeq" id="WP_119477597.1">
    <property type="nucleotide sequence ID" value="NZ_QXML01000004.1"/>
</dbReference>
<feature type="chain" id="PRO_5018976425" evidence="4">
    <location>
        <begin position="20"/>
        <end position="200"/>
    </location>
</feature>
<keyword evidence="6" id="KW-1185">Reference proteome</keyword>
<dbReference type="PANTHER" id="PTHR44858:SF1">
    <property type="entry name" value="UDP-N-ACETYLGLUCOSAMINE--PEPTIDE N-ACETYLGLUCOSAMINYLTRANSFERASE SPINDLY-RELATED"/>
    <property type="match status" value="1"/>
</dbReference>
<feature type="signal peptide" evidence="4">
    <location>
        <begin position="1"/>
        <end position="19"/>
    </location>
</feature>
<evidence type="ECO:0000313" key="5">
    <source>
        <dbReference type="EMBL" id="RIW15694.1"/>
    </source>
</evidence>
<keyword evidence="4" id="KW-0732">Signal</keyword>
<dbReference type="AlphaFoldDB" id="A0A418PS65"/>
<dbReference type="InterPro" id="IPR050498">
    <property type="entry name" value="Ycf3"/>
</dbReference>
<dbReference type="SMART" id="SM00028">
    <property type="entry name" value="TPR"/>
    <property type="match status" value="5"/>
</dbReference>
<feature type="repeat" description="TPR" evidence="3">
    <location>
        <begin position="21"/>
        <end position="54"/>
    </location>
</feature>
<dbReference type="GO" id="GO:0009279">
    <property type="term" value="C:cell outer membrane"/>
    <property type="evidence" value="ECO:0007669"/>
    <property type="project" value="TreeGrafter"/>
</dbReference>
<evidence type="ECO:0000256" key="3">
    <source>
        <dbReference type="PROSITE-ProRule" id="PRU00339"/>
    </source>
</evidence>
<proteinExistence type="predicted"/>
<protein>
    <submittedName>
        <fullName evidence="5">Tetratricopeptide repeat protein</fullName>
    </submittedName>
</protein>
<dbReference type="Gene3D" id="1.25.40.10">
    <property type="entry name" value="Tetratricopeptide repeat domain"/>
    <property type="match status" value="2"/>
</dbReference>
<dbReference type="PANTHER" id="PTHR44858">
    <property type="entry name" value="TETRATRICOPEPTIDE REPEAT PROTEIN 6"/>
    <property type="match status" value="1"/>
</dbReference>
<dbReference type="Pfam" id="PF13414">
    <property type="entry name" value="TPR_11"/>
    <property type="match status" value="2"/>
</dbReference>
<dbReference type="InterPro" id="IPR011990">
    <property type="entry name" value="TPR-like_helical_dom_sf"/>
</dbReference>
<dbReference type="SUPFAM" id="SSF48452">
    <property type="entry name" value="TPR-like"/>
    <property type="match status" value="1"/>
</dbReference>
<name>A0A418PS65_9BACT</name>
<dbReference type="PROSITE" id="PS50293">
    <property type="entry name" value="TPR_REGION"/>
    <property type="match status" value="1"/>
</dbReference>
<organism evidence="5 6">
    <name type="scientific">Algoriphagus lacus</name>
    <dbReference type="NCBI Taxonomy" id="2056311"/>
    <lineage>
        <taxon>Bacteria</taxon>
        <taxon>Pseudomonadati</taxon>
        <taxon>Bacteroidota</taxon>
        <taxon>Cytophagia</taxon>
        <taxon>Cytophagales</taxon>
        <taxon>Cyclobacteriaceae</taxon>
        <taxon>Algoriphagus</taxon>
    </lineage>
</organism>
<evidence type="ECO:0000313" key="6">
    <source>
        <dbReference type="Proteomes" id="UP000283522"/>
    </source>
</evidence>
<keyword evidence="2 3" id="KW-0802">TPR repeat</keyword>
<dbReference type="Proteomes" id="UP000283522">
    <property type="component" value="Unassembled WGS sequence"/>
</dbReference>
<dbReference type="PROSITE" id="PS50005">
    <property type="entry name" value="TPR"/>
    <property type="match status" value="2"/>
</dbReference>
<sequence length="200" mass="22405">MKLIIRVLLVPVLAGTIWACSESKSNPADSFFEKGQFEKAAQKYSEELKFNPNDVKILYNRGRAYQELGKFNEARKDFESALTQDPNNFQVLLSLAAIQLEEKSYASALLYATKAEEISGAPAMASFLKGRALHQLGMAEDALKAYGNAIQLDKDFGQAYFNRGMLKVALERNKQACEDFKLAMVLEYPGAEESFTKYCK</sequence>
<dbReference type="OrthoDB" id="9785181at2"/>
<dbReference type="GO" id="GO:0046813">
    <property type="term" value="P:receptor-mediated virion attachment to host cell"/>
    <property type="evidence" value="ECO:0007669"/>
    <property type="project" value="TreeGrafter"/>
</dbReference>
<dbReference type="EMBL" id="QXML01000004">
    <property type="protein sequence ID" value="RIW15694.1"/>
    <property type="molecule type" value="Genomic_DNA"/>
</dbReference>
<dbReference type="InterPro" id="IPR019734">
    <property type="entry name" value="TPR_rpt"/>
</dbReference>
<feature type="repeat" description="TPR" evidence="3">
    <location>
        <begin position="55"/>
        <end position="88"/>
    </location>
</feature>